<evidence type="ECO:0000256" key="3">
    <source>
        <dbReference type="ARBA" id="ARBA00023242"/>
    </source>
</evidence>
<dbReference type="InterPro" id="IPR001138">
    <property type="entry name" value="Zn2Cys6_DnaBD"/>
</dbReference>
<dbReference type="InterPro" id="IPR053175">
    <property type="entry name" value="DHMBA_Reg_Transcription_Factor"/>
</dbReference>
<dbReference type="PANTHER" id="PTHR38791">
    <property type="entry name" value="ZN(II)2CYS6 TRANSCRIPTION FACTOR (EUROFUNG)-RELATED-RELATED"/>
    <property type="match status" value="1"/>
</dbReference>
<evidence type="ECO:0000256" key="4">
    <source>
        <dbReference type="SAM" id="MobiDB-lite"/>
    </source>
</evidence>
<dbReference type="GeneID" id="19159727"/>
<evidence type="ECO:0000256" key="1">
    <source>
        <dbReference type="ARBA" id="ARBA00023015"/>
    </source>
</evidence>
<dbReference type="PANTHER" id="PTHR38791:SF5">
    <property type="entry name" value="TRANSCRIPTION FACTOR DBAG-RELATED"/>
    <property type="match status" value="1"/>
</dbReference>
<dbReference type="GO" id="GO:0008270">
    <property type="term" value="F:zinc ion binding"/>
    <property type="evidence" value="ECO:0007669"/>
    <property type="project" value="InterPro"/>
</dbReference>
<keyword evidence="2" id="KW-0804">Transcription</keyword>
<dbReference type="AlphaFoldDB" id="W9Y545"/>
<evidence type="ECO:0000313" key="5">
    <source>
        <dbReference type="EMBL" id="EXJ87922.1"/>
    </source>
</evidence>
<dbReference type="HOGENOM" id="CLU_013866_1_1_1"/>
<dbReference type="Proteomes" id="UP000019484">
    <property type="component" value="Unassembled WGS sequence"/>
</dbReference>
<feature type="region of interest" description="Disordered" evidence="4">
    <location>
        <begin position="56"/>
        <end position="83"/>
    </location>
</feature>
<comment type="caution">
    <text evidence="5">The sequence shown here is derived from an EMBL/GenBank/DDBJ whole genome shotgun (WGS) entry which is preliminary data.</text>
</comment>
<dbReference type="GO" id="GO:0000981">
    <property type="term" value="F:DNA-binding transcription factor activity, RNA polymerase II-specific"/>
    <property type="evidence" value="ECO:0007669"/>
    <property type="project" value="InterPro"/>
</dbReference>
<accession>W9Y545</accession>
<keyword evidence="1" id="KW-0805">Transcription regulation</keyword>
<dbReference type="STRING" id="1182541.W9Y545"/>
<keyword evidence="3" id="KW-0539">Nucleus</keyword>
<evidence type="ECO:0000313" key="6">
    <source>
        <dbReference type="Proteomes" id="UP000019484"/>
    </source>
</evidence>
<dbReference type="OrthoDB" id="4160106at2759"/>
<evidence type="ECO:0008006" key="7">
    <source>
        <dbReference type="Google" id="ProtNLM"/>
    </source>
</evidence>
<protein>
    <recommendedName>
        <fullName evidence="7">Zn(2)-C6 fungal-type domain-containing protein</fullName>
    </recommendedName>
</protein>
<dbReference type="CDD" id="cd00067">
    <property type="entry name" value="GAL4"/>
    <property type="match status" value="1"/>
</dbReference>
<proteinExistence type="predicted"/>
<reference evidence="5 6" key="1">
    <citation type="submission" date="2013-03" db="EMBL/GenBank/DDBJ databases">
        <title>The Genome Sequence of Capronia coronata CBS 617.96.</title>
        <authorList>
            <consortium name="The Broad Institute Genomics Platform"/>
            <person name="Cuomo C."/>
            <person name="de Hoog S."/>
            <person name="Gorbushina A."/>
            <person name="Walker B."/>
            <person name="Young S.K."/>
            <person name="Zeng Q."/>
            <person name="Gargeya S."/>
            <person name="Fitzgerald M."/>
            <person name="Haas B."/>
            <person name="Abouelleil A."/>
            <person name="Allen A.W."/>
            <person name="Alvarado L."/>
            <person name="Arachchi H.M."/>
            <person name="Berlin A.M."/>
            <person name="Chapman S.B."/>
            <person name="Gainer-Dewar J."/>
            <person name="Goldberg J."/>
            <person name="Griggs A."/>
            <person name="Gujja S."/>
            <person name="Hansen M."/>
            <person name="Howarth C."/>
            <person name="Imamovic A."/>
            <person name="Ireland A."/>
            <person name="Larimer J."/>
            <person name="McCowan C."/>
            <person name="Murphy C."/>
            <person name="Pearson M."/>
            <person name="Poon T.W."/>
            <person name="Priest M."/>
            <person name="Roberts A."/>
            <person name="Saif S."/>
            <person name="Shea T."/>
            <person name="Sisk P."/>
            <person name="Sykes S."/>
            <person name="Wortman J."/>
            <person name="Nusbaum C."/>
            <person name="Birren B."/>
        </authorList>
    </citation>
    <scope>NUCLEOTIDE SEQUENCE [LARGE SCALE GENOMIC DNA]</scope>
    <source>
        <strain evidence="5 6">CBS 617.96</strain>
    </source>
</reference>
<sequence>MLHTQWSTTEHLELARRCDESRPSCKRCLKSKRTCPGYDEPSSSFHFRHYVPVNHVHDDPDIPPADSRRASGQGDSVRRKTAAVPSDFESAQLEDDALDTFLLEYCVESNDKSISRGFLDGLESLITTAGRSSDLAHAARIVALAGIGNRRRDHNLVHRTRQRYGDLLLSFRQTLADLETASTIESLMTAVLLGIYEIVAADLANHQTQHTTHVAGVAAILSAQNSPFDLPGGLELFQLHNPIMLTRPLQQRNNGGVLCAAISSPWVQSLDALLVQFNPISNNARALFDQVSVPTQDEVLQVLEKAVQLEREFAAWAASQPEKWTPITIDLSRLSEDDCGHPGKVDIYFDLYVAAVWNTYRKTRLLMLDVIFRCRSLIGRDGASGNQETEEAQILALDIIASIPYHLSSDPERFVREREKSLSEVAPGTKTAGGLLLLHPMWVVTVSSVVSSELRSSARDCLAWIGRHMGINQATMLSRVSVLKKPNFV</sequence>
<dbReference type="RefSeq" id="XP_007723928.1">
    <property type="nucleotide sequence ID" value="XM_007725738.1"/>
</dbReference>
<gene>
    <name evidence="5" type="ORF">A1O1_04849</name>
</gene>
<dbReference type="EMBL" id="AMWN01000004">
    <property type="protein sequence ID" value="EXJ87922.1"/>
    <property type="molecule type" value="Genomic_DNA"/>
</dbReference>
<evidence type="ECO:0000256" key="2">
    <source>
        <dbReference type="ARBA" id="ARBA00023163"/>
    </source>
</evidence>
<name>W9Y545_9EURO</name>
<dbReference type="eggNOG" id="ENOG502S3ED">
    <property type="taxonomic scope" value="Eukaryota"/>
</dbReference>
<keyword evidence="6" id="KW-1185">Reference proteome</keyword>
<organism evidence="5 6">
    <name type="scientific">Capronia coronata CBS 617.96</name>
    <dbReference type="NCBI Taxonomy" id="1182541"/>
    <lineage>
        <taxon>Eukaryota</taxon>
        <taxon>Fungi</taxon>
        <taxon>Dikarya</taxon>
        <taxon>Ascomycota</taxon>
        <taxon>Pezizomycotina</taxon>
        <taxon>Eurotiomycetes</taxon>
        <taxon>Chaetothyriomycetidae</taxon>
        <taxon>Chaetothyriales</taxon>
        <taxon>Herpotrichiellaceae</taxon>
        <taxon>Capronia</taxon>
    </lineage>
</organism>